<protein>
    <submittedName>
        <fullName evidence="1">Uncharacterized protein</fullName>
    </submittedName>
</protein>
<organism evidence="1 2">
    <name type="scientific">Araneus ventricosus</name>
    <name type="common">Orbweaver spider</name>
    <name type="synonym">Epeira ventricosa</name>
    <dbReference type="NCBI Taxonomy" id="182803"/>
    <lineage>
        <taxon>Eukaryota</taxon>
        <taxon>Metazoa</taxon>
        <taxon>Ecdysozoa</taxon>
        <taxon>Arthropoda</taxon>
        <taxon>Chelicerata</taxon>
        <taxon>Arachnida</taxon>
        <taxon>Araneae</taxon>
        <taxon>Araneomorphae</taxon>
        <taxon>Entelegynae</taxon>
        <taxon>Araneoidea</taxon>
        <taxon>Araneidae</taxon>
        <taxon>Araneus</taxon>
    </lineage>
</organism>
<accession>A0A4Y2J5J2</accession>
<evidence type="ECO:0000313" key="2">
    <source>
        <dbReference type="Proteomes" id="UP000499080"/>
    </source>
</evidence>
<sequence length="106" mass="12031">MEIPIYEGILKYEVTGILGENLYSRILRDKQYSKAMAHITSLHNHHGRRCTFIPFVRKRIEIGTVEIGVRVVESGEDGLLNFGLSSEMLICQVLFSKRCKSLSAMS</sequence>
<gene>
    <name evidence="1" type="ORF">AVEN_33843_1</name>
</gene>
<keyword evidence="2" id="KW-1185">Reference proteome</keyword>
<dbReference type="AlphaFoldDB" id="A0A4Y2J5J2"/>
<dbReference type="EMBL" id="BGPR01003170">
    <property type="protein sequence ID" value="GBM84568.1"/>
    <property type="molecule type" value="Genomic_DNA"/>
</dbReference>
<proteinExistence type="predicted"/>
<evidence type="ECO:0000313" key="1">
    <source>
        <dbReference type="EMBL" id="GBM84568.1"/>
    </source>
</evidence>
<comment type="caution">
    <text evidence="1">The sequence shown here is derived from an EMBL/GenBank/DDBJ whole genome shotgun (WGS) entry which is preliminary data.</text>
</comment>
<reference evidence="1 2" key="1">
    <citation type="journal article" date="2019" name="Sci. Rep.">
        <title>Orb-weaving spider Araneus ventricosus genome elucidates the spidroin gene catalogue.</title>
        <authorList>
            <person name="Kono N."/>
            <person name="Nakamura H."/>
            <person name="Ohtoshi R."/>
            <person name="Moran D.A.P."/>
            <person name="Shinohara A."/>
            <person name="Yoshida Y."/>
            <person name="Fujiwara M."/>
            <person name="Mori M."/>
            <person name="Tomita M."/>
            <person name="Arakawa K."/>
        </authorList>
    </citation>
    <scope>NUCLEOTIDE SEQUENCE [LARGE SCALE GENOMIC DNA]</scope>
</reference>
<dbReference type="Proteomes" id="UP000499080">
    <property type="component" value="Unassembled WGS sequence"/>
</dbReference>
<name>A0A4Y2J5J2_ARAVE</name>